<dbReference type="GO" id="GO:0016757">
    <property type="term" value="F:glycosyltransferase activity"/>
    <property type="evidence" value="ECO:0007669"/>
    <property type="project" value="InterPro"/>
</dbReference>
<evidence type="ECO:0000313" key="3">
    <source>
        <dbReference type="Proteomes" id="UP000628448"/>
    </source>
</evidence>
<organism evidence="2 3">
    <name type="scientific">Panacibacter microcysteis</name>
    <dbReference type="NCBI Taxonomy" id="2793269"/>
    <lineage>
        <taxon>Bacteria</taxon>
        <taxon>Pseudomonadati</taxon>
        <taxon>Bacteroidota</taxon>
        <taxon>Chitinophagia</taxon>
        <taxon>Chitinophagales</taxon>
        <taxon>Chitinophagaceae</taxon>
        <taxon>Panacibacter</taxon>
    </lineage>
</organism>
<name>A0A931GX17_9BACT</name>
<evidence type="ECO:0000313" key="2">
    <source>
        <dbReference type="EMBL" id="MBG9377158.1"/>
    </source>
</evidence>
<dbReference type="PANTHER" id="PTHR12526">
    <property type="entry name" value="GLYCOSYLTRANSFERASE"/>
    <property type="match status" value="1"/>
</dbReference>
<dbReference type="SUPFAM" id="SSF53756">
    <property type="entry name" value="UDP-Glycosyltransferase/glycogen phosphorylase"/>
    <property type="match status" value="1"/>
</dbReference>
<dbReference type="AlphaFoldDB" id="A0A931GX17"/>
<gene>
    <name evidence="2" type="ORF">I5907_13020</name>
</gene>
<dbReference type="RefSeq" id="WP_196991257.1">
    <property type="nucleotide sequence ID" value="NZ_JADWYR010000002.1"/>
</dbReference>
<dbReference type="EMBL" id="JADWYR010000002">
    <property type="protein sequence ID" value="MBG9377158.1"/>
    <property type="molecule type" value="Genomic_DNA"/>
</dbReference>
<dbReference type="Gene3D" id="3.40.50.2000">
    <property type="entry name" value="Glycogen Phosphorylase B"/>
    <property type="match status" value="2"/>
</dbReference>
<accession>A0A931GX17</accession>
<dbReference type="InterPro" id="IPR001296">
    <property type="entry name" value="Glyco_trans_1"/>
</dbReference>
<comment type="caution">
    <text evidence="2">The sequence shown here is derived from an EMBL/GenBank/DDBJ whole genome shotgun (WGS) entry which is preliminary data.</text>
</comment>
<dbReference type="CDD" id="cd03801">
    <property type="entry name" value="GT4_PimA-like"/>
    <property type="match status" value="1"/>
</dbReference>
<sequence length="348" mass="39306">MRKEKAILILGMFVDHSAAKSNIRTAEDRLAEMFEKNGMAVIRGSSGSGRLKRFTDTVKLIVGKRTEYDIAVVPLFGTWPAFIWQEIAARLLKRLGKKLVLGVHGGSIPARVEAGAQRFFKAVKRADVAYAPSSYMADLFMGKGYKIAVVENPVDYHEYSFRHKQEIRPRLLWMRAFSDIYNPLMAIRVARRMAEKYPEFKMVMAGKDGPLTNAAKQLAASYQLQNHIHFPGYISMQQKQQLADECDIYICTNKIDNTPVSLTEFMRFGLPVVSVNVGGIPRLIQDGVNGLLVNDDDDDAMFKKIHLLISDGPLAQSIIRNAYSFTDRFDEAPVLQKWRKLLQQVSEA</sequence>
<keyword evidence="3" id="KW-1185">Reference proteome</keyword>
<dbReference type="PANTHER" id="PTHR12526:SF630">
    <property type="entry name" value="GLYCOSYLTRANSFERASE"/>
    <property type="match status" value="1"/>
</dbReference>
<evidence type="ECO:0000259" key="1">
    <source>
        <dbReference type="Pfam" id="PF00534"/>
    </source>
</evidence>
<dbReference type="Pfam" id="PF00534">
    <property type="entry name" value="Glycos_transf_1"/>
    <property type="match status" value="1"/>
</dbReference>
<reference evidence="2" key="1">
    <citation type="submission" date="2020-11" db="EMBL/GenBank/DDBJ databases">
        <title>Bacterial whole genome sequence for Panacibacter sp. DH6.</title>
        <authorList>
            <person name="Le V."/>
            <person name="Ko S."/>
            <person name="Ahn C.-Y."/>
            <person name="Oh H.-M."/>
        </authorList>
    </citation>
    <scope>NUCLEOTIDE SEQUENCE</scope>
    <source>
        <strain evidence="2">DH6</strain>
    </source>
</reference>
<feature type="domain" description="Glycosyl transferase family 1" evidence="1">
    <location>
        <begin position="168"/>
        <end position="324"/>
    </location>
</feature>
<protein>
    <submittedName>
        <fullName evidence="2">Glycosyltransferase family 4 protein</fullName>
    </submittedName>
</protein>
<dbReference type="Proteomes" id="UP000628448">
    <property type="component" value="Unassembled WGS sequence"/>
</dbReference>
<proteinExistence type="predicted"/>